<comment type="caution">
    <text evidence="1">The sequence shown here is derived from an EMBL/GenBank/DDBJ whole genome shotgun (WGS) entry which is preliminary data.</text>
</comment>
<evidence type="ECO:0000313" key="1">
    <source>
        <dbReference type="EMBL" id="GBN21096.1"/>
    </source>
</evidence>
<evidence type="ECO:0000313" key="2">
    <source>
        <dbReference type="Proteomes" id="UP000499080"/>
    </source>
</evidence>
<gene>
    <name evidence="1" type="ORF">AVEN_80599_1</name>
</gene>
<name>A0A4Y2M5Z9_ARAVE</name>
<dbReference type="EMBL" id="BGPR01006690">
    <property type="protein sequence ID" value="GBN21096.1"/>
    <property type="molecule type" value="Genomic_DNA"/>
</dbReference>
<protein>
    <submittedName>
        <fullName evidence="1">Uncharacterized protein</fullName>
    </submittedName>
</protein>
<sequence length="96" mass="11265">MTPVPSRLLQLPSRNLTSTDLRVYSGTPGWVGRRHFFRTLTMEPNSNWGTRIDPLEWSMAAFTTYLYRKHGLRELFVEPANLRFQNRDSTSRPTQH</sequence>
<keyword evidence="2" id="KW-1185">Reference proteome</keyword>
<reference evidence="1 2" key="1">
    <citation type="journal article" date="2019" name="Sci. Rep.">
        <title>Orb-weaving spider Araneus ventricosus genome elucidates the spidroin gene catalogue.</title>
        <authorList>
            <person name="Kono N."/>
            <person name="Nakamura H."/>
            <person name="Ohtoshi R."/>
            <person name="Moran D.A.P."/>
            <person name="Shinohara A."/>
            <person name="Yoshida Y."/>
            <person name="Fujiwara M."/>
            <person name="Mori M."/>
            <person name="Tomita M."/>
            <person name="Arakawa K."/>
        </authorList>
    </citation>
    <scope>NUCLEOTIDE SEQUENCE [LARGE SCALE GENOMIC DNA]</scope>
</reference>
<accession>A0A4Y2M5Z9</accession>
<dbReference type="AlphaFoldDB" id="A0A4Y2M5Z9"/>
<organism evidence="1 2">
    <name type="scientific">Araneus ventricosus</name>
    <name type="common">Orbweaver spider</name>
    <name type="synonym">Epeira ventricosa</name>
    <dbReference type="NCBI Taxonomy" id="182803"/>
    <lineage>
        <taxon>Eukaryota</taxon>
        <taxon>Metazoa</taxon>
        <taxon>Ecdysozoa</taxon>
        <taxon>Arthropoda</taxon>
        <taxon>Chelicerata</taxon>
        <taxon>Arachnida</taxon>
        <taxon>Araneae</taxon>
        <taxon>Araneomorphae</taxon>
        <taxon>Entelegynae</taxon>
        <taxon>Araneoidea</taxon>
        <taxon>Araneidae</taxon>
        <taxon>Araneus</taxon>
    </lineage>
</organism>
<dbReference type="Proteomes" id="UP000499080">
    <property type="component" value="Unassembled WGS sequence"/>
</dbReference>
<proteinExistence type="predicted"/>